<dbReference type="AlphaFoldDB" id="A0A290HTD3"/>
<evidence type="ECO:0000259" key="1">
    <source>
        <dbReference type="Pfam" id="PF11074"/>
    </source>
</evidence>
<sequence length="498" mass="57408">MFQTNLTLSKSLYTRAIQCPKSLWLKKYKPEVLTPPDANAKARFETGNIVGDLACGLFPDGREIPFDAHDFKSMARLTQAYLDEGVENIYEATFIYEGIVVMVDILRRTPLGLELYEVKSSTDVKPIYLHDVSIQLYVLEALEFRVEACHVVHINSGYVREEALELEKLFVVVDVTGEVRDLQDSIPARLEAFEAYLDDKAHEPNIDIGKQCNDPYECDAKAYCWKFQRHIPEYSIFNIFNLGSKKQQELYAQNIVAIEDIPEDFAMTPIQWQKVDNWKKQHTFIDHEAIAEFLETLTYPIYHLDFETFQQAIPLWSELSPYKQIPFQYSLHIEHRDGTLEHKEFLAEAGVDPRRALAEQLVKDIPLQVNILTYNMSFEKGVIASLAQLFPDLHIKLMHLHENIKDLMLPFQKGHYVTPTMQGSYSIKYVLPALVPEMELAYKKLEGIQNGGDAMNAFASLHVKSLEEQMKVREQLLKYCELDTLAMVKVLGKLKEEF</sequence>
<evidence type="ECO:0000313" key="3">
    <source>
        <dbReference type="Proteomes" id="UP000217349"/>
    </source>
</evidence>
<gene>
    <name evidence="2" type="ORF">SJPD1_0974</name>
</gene>
<protein>
    <recommendedName>
        <fullName evidence="1">DUF2779 domain-containing protein</fullName>
    </recommendedName>
</protein>
<reference evidence="3" key="1">
    <citation type="submission" date="2017-09" db="EMBL/GenBank/DDBJ databases">
        <title>The complete genome of Sulfurospirillum sp. JPD-1.</title>
        <authorList>
            <person name="Goris T."/>
        </authorList>
    </citation>
    <scope>NUCLEOTIDE SEQUENCE [LARGE SCALE GENOMIC DNA]</scope>
    <source>
        <strain evidence="3">JPD-1</strain>
    </source>
</reference>
<dbReference type="RefSeq" id="WP_210394415.1">
    <property type="nucleotide sequence ID" value="NZ_CP023275.1"/>
</dbReference>
<proteinExistence type="predicted"/>
<dbReference type="Proteomes" id="UP000217349">
    <property type="component" value="Chromosome"/>
</dbReference>
<dbReference type="Pfam" id="PF11074">
    <property type="entry name" value="DUF2779"/>
    <property type="match status" value="1"/>
</dbReference>
<evidence type="ECO:0000313" key="2">
    <source>
        <dbReference type="EMBL" id="ATB69086.1"/>
    </source>
</evidence>
<organism evidence="2 3">
    <name type="scientific">Sulfurospirillum diekertiae</name>
    <dbReference type="NCBI Taxonomy" id="1854492"/>
    <lineage>
        <taxon>Bacteria</taxon>
        <taxon>Pseudomonadati</taxon>
        <taxon>Campylobacterota</taxon>
        <taxon>Epsilonproteobacteria</taxon>
        <taxon>Campylobacterales</taxon>
        <taxon>Sulfurospirillaceae</taxon>
        <taxon>Sulfurospirillum</taxon>
    </lineage>
</organism>
<name>A0A290HTD3_9BACT</name>
<feature type="domain" description="DUF2779" evidence="1">
    <location>
        <begin position="302"/>
        <end position="426"/>
    </location>
</feature>
<dbReference type="InterPro" id="IPR021301">
    <property type="entry name" value="DUF2779"/>
</dbReference>
<dbReference type="EMBL" id="CP023275">
    <property type="protein sequence ID" value="ATB69086.1"/>
    <property type="molecule type" value="Genomic_DNA"/>
</dbReference>
<dbReference type="KEGG" id="sulj:SJPD1_0974"/>
<accession>A0A290HTD3</accession>